<evidence type="ECO:0000256" key="3">
    <source>
        <dbReference type="ARBA" id="ARBA00022801"/>
    </source>
</evidence>
<feature type="transmembrane region" description="Helical" evidence="5">
    <location>
        <begin position="6"/>
        <end position="25"/>
    </location>
</feature>
<keyword evidence="5" id="KW-1133">Transmembrane helix</keyword>
<dbReference type="Pfam" id="PF00565">
    <property type="entry name" value="SNase"/>
    <property type="match status" value="1"/>
</dbReference>
<dbReference type="GO" id="GO:0016787">
    <property type="term" value="F:hydrolase activity"/>
    <property type="evidence" value="ECO:0007669"/>
    <property type="project" value="UniProtKB-KW"/>
</dbReference>
<dbReference type="Gene3D" id="2.40.50.90">
    <property type="match status" value="1"/>
</dbReference>
<dbReference type="PANTHER" id="PTHR12302">
    <property type="entry name" value="EBNA2 BINDING PROTEIN P100"/>
    <property type="match status" value="1"/>
</dbReference>
<evidence type="ECO:0000259" key="6">
    <source>
        <dbReference type="PROSITE" id="PS50830"/>
    </source>
</evidence>
<dbReference type="SUPFAM" id="SSF50199">
    <property type="entry name" value="Staphylococcal nuclease"/>
    <property type="match status" value="1"/>
</dbReference>
<dbReference type="InterPro" id="IPR003006">
    <property type="entry name" value="Ig/MHC_CS"/>
</dbReference>
<keyword evidence="2" id="KW-0255">Endonuclease</keyword>
<evidence type="ECO:0000313" key="7">
    <source>
        <dbReference type="EMBL" id="RKG54391.1"/>
    </source>
</evidence>
<sequence>MLSQLSSGWLIALGMVLCLILLYLLRKLSVFLSELFTPFKKGKRYWCRVVHVSDGDTLTCTRFNLRRSETKLRFAFVDAPESKQSFGKESQQMVKKMVYRKLVRVEITDVDRYGRCVGFIRRYGKNINQELVKRGGAWVYEEYIRNPSQKQQWLTLQQQAKKQKKGLWKNPNAMRPSTYRKQTK</sequence>
<accession>A0A3A8GKI7</accession>
<dbReference type="InterPro" id="IPR016071">
    <property type="entry name" value="Staphylococal_nuclease_OB-fold"/>
</dbReference>
<dbReference type="Proteomes" id="UP000281084">
    <property type="component" value="Unassembled WGS sequence"/>
</dbReference>
<dbReference type="PROSITE" id="PS50830">
    <property type="entry name" value="TNASE_3"/>
    <property type="match status" value="1"/>
</dbReference>
<feature type="domain" description="TNase-like" evidence="6">
    <location>
        <begin position="43"/>
        <end position="170"/>
    </location>
</feature>
<dbReference type="PANTHER" id="PTHR12302:SF3">
    <property type="entry name" value="SERINE_THREONINE-PROTEIN KINASE 31"/>
    <property type="match status" value="1"/>
</dbReference>
<keyword evidence="5" id="KW-0472">Membrane</keyword>
<feature type="region of interest" description="Disordered" evidence="4">
    <location>
        <begin position="161"/>
        <end position="184"/>
    </location>
</feature>
<evidence type="ECO:0000256" key="1">
    <source>
        <dbReference type="ARBA" id="ARBA00022722"/>
    </source>
</evidence>
<reference evidence="7 8" key="1">
    <citation type="submission" date="2018-09" db="EMBL/GenBank/DDBJ databases">
        <title>The draft genome of Acinetobacter spp. strains.</title>
        <authorList>
            <person name="Qin J."/>
            <person name="Feng Y."/>
            <person name="Zong Z."/>
        </authorList>
    </citation>
    <scope>NUCLEOTIDE SEQUENCE [LARGE SCALE GENOMIC DNA]</scope>
    <source>
        <strain evidence="7 8">WCHAc060002</strain>
    </source>
</reference>
<evidence type="ECO:0000256" key="2">
    <source>
        <dbReference type="ARBA" id="ARBA00022759"/>
    </source>
</evidence>
<keyword evidence="1" id="KW-0540">Nuclease</keyword>
<proteinExistence type="predicted"/>
<protein>
    <submittedName>
        <fullName evidence="7">Nuclease</fullName>
    </submittedName>
</protein>
<keyword evidence="3" id="KW-0378">Hydrolase</keyword>
<evidence type="ECO:0000256" key="4">
    <source>
        <dbReference type="SAM" id="MobiDB-lite"/>
    </source>
</evidence>
<name>A0A3A8GKI7_9GAMM</name>
<dbReference type="EMBL" id="RAXZ01000004">
    <property type="protein sequence ID" value="RKG54391.1"/>
    <property type="molecule type" value="Genomic_DNA"/>
</dbReference>
<dbReference type="RefSeq" id="WP_120367092.1">
    <property type="nucleotide sequence ID" value="NZ_RAXZ01000004.1"/>
</dbReference>
<keyword evidence="5" id="KW-0812">Transmembrane</keyword>
<comment type="caution">
    <text evidence="7">The sequence shown here is derived from an EMBL/GenBank/DDBJ whole genome shotgun (WGS) entry which is preliminary data.</text>
</comment>
<dbReference type="SMART" id="SM00318">
    <property type="entry name" value="SNc"/>
    <property type="match status" value="1"/>
</dbReference>
<evidence type="ECO:0000313" key="8">
    <source>
        <dbReference type="Proteomes" id="UP000281084"/>
    </source>
</evidence>
<dbReference type="AlphaFoldDB" id="A0A3A8GKI7"/>
<dbReference type="PROSITE" id="PS00290">
    <property type="entry name" value="IG_MHC"/>
    <property type="match status" value="1"/>
</dbReference>
<dbReference type="GO" id="GO:0004519">
    <property type="term" value="F:endonuclease activity"/>
    <property type="evidence" value="ECO:0007669"/>
    <property type="project" value="UniProtKB-KW"/>
</dbReference>
<organism evidence="7 8">
    <name type="scientific">Acinetobacter cumulans</name>
    <dbReference type="NCBI Taxonomy" id="2136182"/>
    <lineage>
        <taxon>Bacteria</taxon>
        <taxon>Pseudomonadati</taxon>
        <taxon>Pseudomonadota</taxon>
        <taxon>Gammaproteobacteria</taxon>
        <taxon>Moraxellales</taxon>
        <taxon>Moraxellaceae</taxon>
        <taxon>Acinetobacter</taxon>
    </lineage>
</organism>
<evidence type="ECO:0000256" key="5">
    <source>
        <dbReference type="SAM" id="Phobius"/>
    </source>
</evidence>
<gene>
    <name evidence="7" type="ORF">D7V64_04630</name>
</gene>
<dbReference type="InterPro" id="IPR035437">
    <property type="entry name" value="SNase_OB-fold_sf"/>
</dbReference>